<organism evidence="9 10">
    <name type="scientific">Halogeometricum rufum</name>
    <dbReference type="NCBI Taxonomy" id="553469"/>
    <lineage>
        <taxon>Archaea</taxon>
        <taxon>Methanobacteriati</taxon>
        <taxon>Methanobacteriota</taxon>
        <taxon>Stenosarchaea group</taxon>
        <taxon>Halobacteria</taxon>
        <taxon>Halobacteriales</taxon>
        <taxon>Haloferacaceae</taxon>
        <taxon>Halogeometricum</taxon>
    </lineage>
</organism>
<dbReference type="RefSeq" id="WP_143105122.1">
    <property type="nucleotide sequence ID" value="NZ_FOYT01000001.1"/>
</dbReference>
<dbReference type="GO" id="GO:0055085">
    <property type="term" value="P:transmembrane transport"/>
    <property type="evidence" value="ECO:0007669"/>
    <property type="project" value="InterPro"/>
</dbReference>
<reference evidence="10" key="1">
    <citation type="submission" date="2016-10" db="EMBL/GenBank/DDBJ databases">
        <authorList>
            <person name="Varghese N."/>
            <person name="Submissions S."/>
        </authorList>
    </citation>
    <scope>NUCLEOTIDE SEQUENCE [LARGE SCALE GENOMIC DNA]</scope>
    <source>
        <strain evidence="10">CGMCC 1.7736</strain>
    </source>
</reference>
<keyword evidence="6 7" id="KW-0472">Membrane</keyword>
<evidence type="ECO:0000256" key="7">
    <source>
        <dbReference type="RuleBase" id="RU363032"/>
    </source>
</evidence>
<keyword evidence="4 7" id="KW-0812">Transmembrane</keyword>
<evidence type="ECO:0000313" key="9">
    <source>
        <dbReference type="EMBL" id="SFR43610.1"/>
    </source>
</evidence>
<dbReference type="STRING" id="553469.SAMN04487947_1416"/>
<comment type="similarity">
    <text evidence="7">Belongs to the binding-protein-dependent transport system permease family.</text>
</comment>
<dbReference type="Proteomes" id="UP000198531">
    <property type="component" value="Unassembled WGS sequence"/>
</dbReference>
<dbReference type="PROSITE" id="PS50928">
    <property type="entry name" value="ABC_TM1"/>
    <property type="match status" value="1"/>
</dbReference>
<comment type="subcellular location">
    <subcellularLocation>
        <location evidence="1 7">Cell membrane</location>
        <topology evidence="1 7">Multi-pass membrane protein</topology>
    </subcellularLocation>
</comment>
<evidence type="ECO:0000256" key="2">
    <source>
        <dbReference type="ARBA" id="ARBA00022448"/>
    </source>
</evidence>
<dbReference type="CDD" id="cd06261">
    <property type="entry name" value="TM_PBP2"/>
    <property type="match status" value="1"/>
</dbReference>
<evidence type="ECO:0000259" key="8">
    <source>
        <dbReference type="PROSITE" id="PS50928"/>
    </source>
</evidence>
<protein>
    <submittedName>
        <fullName evidence="9">Peptide/nickel transport system permease protein</fullName>
    </submittedName>
</protein>
<evidence type="ECO:0000313" key="10">
    <source>
        <dbReference type="Proteomes" id="UP000198531"/>
    </source>
</evidence>
<dbReference type="PANTHER" id="PTHR43163">
    <property type="entry name" value="DIPEPTIDE TRANSPORT SYSTEM PERMEASE PROTEIN DPPB-RELATED"/>
    <property type="match status" value="1"/>
</dbReference>
<accession>A0A1I6GN34</accession>
<evidence type="ECO:0000256" key="3">
    <source>
        <dbReference type="ARBA" id="ARBA00022475"/>
    </source>
</evidence>
<name>A0A1I6GN34_9EURY</name>
<dbReference type="SUPFAM" id="SSF161098">
    <property type="entry name" value="MetI-like"/>
    <property type="match status" value="1"/>
</dbReference>
<dbReference type="OrthoDB" id="44105at2157"/>
<keyword evidence="2 7" id="KW-0813">Transport</keyword>
<evidence type="ECO:0000256" key="5">
    <source>
        <dbReference type="ARBA" id="ARBA00022989"/>
    </source>
</evidence>
<feature type="transmembrane region" description="Helical" evidence="7">
    <location>
        <begin position="286"/>
        <end position="304"/>
    </location>
</feature>
<evidence type="ECO:0000256" key="6">
    <source>
        <dbReference type="ARBA" id="ARBA00023136"/>
    </source>
</evidence>
<feature type="transmembrane region" description="Helical" evidence="7">
    <location>
        <begin position="108"/>
        <end position="129"/>
    </location>
</feature>
<feature type="transmembrane region" description="Helical" evidence="7">
    <location>
        <begin position="12"/>
        <end position="31"/>
    </location>
</feature>
<dbReference type="PANTHER" id="PTHR43163:SF6">
    <property type="entry name" value="DIPEPTIDE TRANSPORT SYSTEM PERMEASE PROTEIN DPPB-RELATED"/>
    <property type="match status" value="1"/>
</dbReference>
<evidence type="ECO:0000256" key="4">
    <source>
        <dbReference type="ARBA" id="ARBA00022692"/>
    </source>
</evidence>
<evidence type="ECO:0000256" key="1">
    <source>
        <dbReference type="ARBA" id="ARBA00004651"/>
    </source>
</evidence>
<dbReference type="InterPro" id="IPR000515">
    <property type="entry name" value="MetI-like"/>
</dbReference>
<dbReference type="AlphaFoldDB" id="A0A1I6GN34"/>
<keyword evidence="3" id="KW-1003">Cell membrane</keyword>
<dbReference type="EMBL" id="FOYT01000001">
    <property type="protein sequence ID" value="SFR43610.1"/>
    <property type="molecule type" value="Genomic_DNA"/>
</dbReference>
<keyword evidence="5 7" id="KW-1133">Transmembrane helix</keyword>
<keyword evidence="10" id="KW-1185">Reference proteome</keyword>
<sequence length="318" mass="34290">MSRLGFLLRRSVFAVVAAVGVLTVVFLLVTVPENPNVAKVEFAAAMAGNDPQAAAEAYRATHNLDRSLWWRWTHWMGNVLRFRWGVSQSMGAPVVAVLARATPYTLGYLVPGVLVSVVVGVTAGVATALRRRSPADRLGAAVAYLGYGVPNFYLATFLLILVGTQFGWDATGFRNELLTPKNAKRYVLPTVVLATTLTASQLRYTRSLSTDLLGRDFVRLARAKGAPVSRVARHVVRNAAVPLLTLTFADLLGVLMLNVFVLEFVFGIPGIGTVSLAAIRDRDVPLVLGATALFVLVGVVGNFLQDLAYAALDPRVEE</sequence>
<feature type="domain" description="ABC transmembrane type-1" evidence="8">
    <location>
        <begin position="102"/>
        <end position="305"/>
    </location>
</feature>
<gene>
    <name evidence="9" type="ORF">SAMN04487947_1416</name>
</gene>
<dbReference type="GO" id="GO:0005886">
    <property type="term" value="C:plasma membrane"/>
    <property type="evidence" value="ECO:0007669"/>
    <property type="project" value="UniProtKB-SubCell"/>
</dbReference>
<feature type="transmembrane region" description="Helical" evidence="7">
    <location>
        <begin position="141"/>
        <end position="166"/>
    </location>
</feature>
<proteinExistence type="inferred from homology"/>
<dbReference type="Gene3D" id="1.10.3720.10">
    <property type="entry name" value="MetI-like"/>
    <property type="match status" value="1"/>
</dbReference>
<dbReference type="InterPro" id="IPR035906">
    <property type="entry name" value="MetI-like_sf"/>
</dbReference>
<dbReference type="Pfam" id="PF00528">
    <property type="entry name" value="BPD_transp_1"/>
    <property type="match status" value="1"/>
</dbReference>